<dbReference type="Pfam" id="PF15870">
    <property type="entry name" value="EloA-BP1"/>
    <property type="match status" value="1"/>
</dbReference>
<comment type="subcellular location">
    <subcellularLocation>
        <location evidence="1">Nucleus</location>
    </subcellularLocation>
</comment>
<keyword evidence="4" id="KW-0378">Hydrolase</keyword>
<dbReference type="EMBL" id="OU015569">
    <property type="protein sequence ID" value="CAG5098997.1"/>
    <property type="molecule type" value="Genomic_DNA"/>
</dbReference>
<organism evidence="9 10">
    <name type="scientific">Oikopleura dioica</name>
    <name type="common">Tunicate</name>
    <dbReference type="NCBI Taxonomy" id="34765"/>
    <lineage>
        <taxon>Eukaryota</taxon>
        <taxon>Metazoa</taxon>
        <taxon>Chordata</taxon>
        <taxon>Tunicata</taxon>
        <taxon>Appendicularia</taxon>
        <taxon>Copelata</taxon>
        <taxon>Oikopleuridae</taxon>
        <taxon>Oikopleura</taxon>
    </lineage>
</organism>
<name>A0ABN7SMJ0_OIKDI</name>
<dbReference type="SUPFAM" id="SSF53098">
    <property type="entry name" value="Ribonuclease H-like"/>
    <property type="match status" value="1"/>
</dbReference>
<sequence>MSPSRIFAIQKKKAAEIRKTQVQQVKQEVHVKQEVTTHTFSRRASRELPIIVLDSPPRAPAPISIKNEPQVGGYEESDTGPQQNADITINTKCQFEFAAYKSKVQEMRRQKAEAEETEKLKAEKQKKPDKPEKSKPKEEREKAKHLEREKSKKTEKEKKHAKEKSSKKTHKEKEEGKNKKKRSRDETPSTSTDTPKRRKRSSTIEEYVPEPVSKELVLDTGYVPHCSGAPVTATTPIKSILKKSSDKERLHKVSSATESYLEKKKKQLKPDADFSKKKIASAASDESAKALRPSIPKPKPRDINQDLYKRLTEAEPIRKTPTTKMGTEYNPAEKNPRIAHAVSNVAFRCVPIKNCKVPMAQRQTNLERLQKALVEKVQPDRPPHGDILSKQVALEIERELATKAQSRGGFSNAMNVKISQVRKANFGDPRFQPKHDLTKVQAVSMNQALACPKLSKKIKIKPKHELTKLSGDRLYKAMSTYILSRDDQWDYGYPRATETSKKVVVVKQSYMDKIKKMTTGHPQKRRCCRCQAEFEVDVADGSVSEGDCYYHSGKLYPTRTSHEYSCCGGGTNSDPCKFSDNHVHEENRLDLTGYDRLASLKKVNAAHTDSPDRNPAVFALDCEMVYTVVGFELARVTIIDEKMDIILNQFCKPEGAIIDYNQKYSGISEADLRSCTADLKEVQKKVRYHLSEDDILVGHSLDSDLKALKLHHKKCVDTAAVYPHKRGLPYKRGLKTLMREECGKVIQQETEDGAFGHDSSEDAKAALELMFKKLEEDQKAGKFSDDD</sequence>
<dbReference type="InterPro" id="IPR013520">
    <property type="entry name" value="Ribonucl_H"/>
</dbReference>
<feature type="region of interest" description="Disordered" evidence="7">
    <location>
        <begin position="243"/>
        <end position="302"/>
    </location>
</feature>
<reference evidence="9 10" key="1">
    <citation type="submission" date="2021-04" db="EMBL/GenBank/DDBJ databases">
        <authorList>
            <person name="Bliznina A."/>
        </authorList>
    </citation>
    <scope>NUCLEOTIDE SEQUENCE [LARGE SCALE GENOMIC DNA]</scope>
</reference>
<dbReference type="InterPro" id="IPR036397">
    <property type="entry name" value="RNaseH_sf"/>
</dbReference>
<evidence type="ECO:0000313" key="9">
    <source>
        <dbReference type="EMBL" id="CAG5098997.1"/>
    </source>
</evidence>
<evidence type="ECO:0000256" key="5">
    <source>
        <dbReference type="ARBA" id="ARBA00022839"/>
    </source>
</evidence>
<evidence type="ECO:0000256" key="1">
    <source>
        <dbReference type="ARBA" id="ARBA00004123"/>
    </source>
</evidence>
<feature type="domain" description="Exonuclease" evidence="8">
    <location>
        <begin position="616"/>
        <end position="779"/>
    </location>
</feature>
<dbReference type="CDD" id="cd06145">
    <property type="entry name" value="REX1_like"/>
    <property type="match status" value="1"/>
</dbReference>
<protein>
    <submittedName>
        <fullName evidence="9">Oidioi.mRNA.OKI2018_I69.XSR.g16158.t1.cds</fullName>
    </submittedName>
</protein>
<gene>
    <name evidence="9" type="ORF">OKIOD_LOCUS7716</name>
</gene>
<evidence type="ECO:0000256" key="2">
    <source>
        <dbReference type="ARBA" id="ARBA00006357"/>
    </source>
</evidence>
<evidence type="ECO:0000256" key="6">
    <source>
        <dbReference type="ARBA" id="ARBA00023242"/>
    </source>
</evidence>
<evidence type="ECO:0000313" key="10">
    <source>
        <dbReference type="Proteomes" id="UP001158576"/>
    </source>
</evidence>
<keyword evidence="6" id="KW-0539">Nucleus</keyword>
<feature type="region of interest" description="Disordered" evidence="7">
    <location>
        <begin position="104"/>
        <end position="212"/>
    </location>
</feature>
<keyword evidence="3" id="KW-0540">Nuclease</keyword>
<evidence type="ECO:0000259" key="8">
    <source>
        <dbReference type="SMART" id="SM00479"/>
    </source>
</evidence>
<evidence type="ECO:0000256" key="4">
    <source>
        <dbReference type="ARBA" id="ARBA00022801"/>
    </source>
</evidence>
<dbReference type="PANTHER" id="PTHR12801">
    <property type="entry name" value="RNA EXONUCLEASE REXO1 / RECO3 FAMILY MEMBER-RELATED"/>
    <property type="match status" value="1"/>
</dbReference>
<proteinExistence type="inferred from homology"/>
<feature type="region of interest" description="Disordered" evidence="7">
    <location>
        <begin position="51"/>
        <end position="87"/>
    </location>
</feature>
<evidence type="ECO:0000256" key="7">
    <source>
        <dbReference type="SAM" id="MobiDB-lite"/>
    </source>
</evidence>
<dbReference type="InterPro" id="IPR034922">
    <property type="entry name" value="REX1-like_exo"/>
</dbReference>
<keyword evidence="5" id="KW-0269">Exonuclease</keyword>
<dbReference type="Proteomes" id="UP001158576">
    <property type="component" value="Chromosome XSR"/>
</dbReference>
<feature type="compositionally biased region" description="Basic and acidic residues" evidence="7">
    <location>
        <begin position="104"/>
        <end position="187"/>
    </location>
</feature>
<dbReference type="SMART" id="SM00479">
    <property type="entry name" value="EXOIII"/>
    <property type="match status" value="1"/>
</dbReference>
<accession>A0ABN7SMJ0</accession>
<keyword evidence="10" id="KW-1185">Reference proteome</keyword>
<dbReference type="InterPro" id="IPR047021">
    <property type="entry name" value="REXO1/3/4-like"/>
</dbReference>
<dbReference type="InterPro" id="IPR012337">
    <property type="entry name" value="RNaseH-like_sf"/>
</dbReference>
<evidence type="ECO:0000256" key="3">
    <source>
        <dbReference type="ARBA" id="ARBA00022722"/>
    </source>
</evidence>
<dbReference type="InterPro" id="IPR031736">
    <property type="entry name" value="REXO1-like_dom"/>
</dbReference>
<dbReference type="Gene3D" id="3.30.420.10">
    <property type="entry name" value="Ribonuclease H-like superfamily/Ribonuclease H"/>
    <property type="match status" value="1"/>
</dbReference>
<comment type="similarity">
    <text evidence="2">Belongs to the REXO1/REXO3 family.</text>
</comment>
<dbReference type="PANTHER" id="PTHR12801:SF115">
    <property type="entry name" value="FI18136P1-RELATED"/>
    <property type="match status" value="1"/>
</dbReference>